<organism evidence="9 10">
    <name type="scientific">Kluyveromyces lactis (strain ATCC 8585 / CBS 2359 / DSM 70799 / NBRC 1267 / NRRL Y-1140 / WM37)</name>
    <name type="common">Yeast</name>
    <name type="synonym">Candida sphaerica</name>
    <dbReference type="NCBI Taxonomy" id="284590"/>
    <lineage>
        <taxon>Eukaryota</taxon>
        <taxon>Fungi</taxon>
        <taxon>Dikarya</taxon>
        <taxon>Ascomycota</taxon>
        <taxon>Saccharomycotina</taxon>
        <taxon>Saccharomycetes</taxon>
        <taxon>Saccharomycetales</taxon>
        <taxon>Saccharomycetaceae</taxon>
        <taxon>Kluyveromyces</taxon>
    </lineage>
</organism>
<dbReference type="PANTHER" id="PTHR31204">
    <property type="entry name" value="SIGMA INTRACELLULAR RECEPTOR 2"/>
    <property type="match status" value="1"/>
</dbReference>
<feature type="domain" description="EXPERA" evidence="8">
    <location>
        <begin position="15"/>
        <end position="169"/>
    </location>
</feature>
<keyword evidence="5 7" id="KW-1133">Transmembrane helix</keyword>
<dbReference type="STRING" id="284590.Q6CRN2"/>
<feature type="transmembrane region" description="Helical" evidence="7">
    <location>
        <begin position="152"/>
        <end position="169"/>
    </location>
</feature>
<evidence type="ECO:0000256" key="1">
    <source>
        <dbReference type="ARBA" id="ARBA00004477"/>
    </source>
</evidence>
<dbReference type="InterPro" id="IPR016964">
    <property type="entry name" value="Sigma2_recept"/>
</dbReference>
<comment type="subcellular location">
    <subcellularLocation>
        <location evidence="1">Endoplasmic reticulum membrane</location>
        <topology evidence="1">Multi-pass membrane protein</topology>
    </subcellularLocation>
</comment>
<keyword evidence="6 7" id="KW-0472">Membrane</keyword>
<dbReference type="AlphaFoldDB" id="Q6CRN2"/>
<dbReference type="FunCoup" id="Q6CRN2">
    <property type="interactions" value="47"/>
</dbReference>
<dbReference type="InParanoid" id="Q6CRN2"/>
<dbReference type="HOGENOM" id="CLU_086812_4_0_1"/>
<evidence type="ECO:0000256" key="7">
    <source>
        <dbReference type="PIRNR" id="PIRNR031032"/>
    </source>
</evidence>
<dbReference type="InterPro" id="IPR033118">
    <property type="entry name" value="EXPERA"/>
</dbReference>
<evidence type="ECO:0000313" key="10">
    <source>
        <dbReference type="Proteomes" id="UP000000598"/>
    </source>
</evidence>
<accession>Q6CRN2</accession>
<dbReference type="EMBL" id="CR382124">
    <property type="protein sequence ID" value="CAH00503.1"/>
    <property type="molecule type" value="Genomic_DNA"/>
</dbReference>
<name>Q6CRN2_KLULA</name>
<proteinExistence type="inferred from homology"/>
<evidence type="ECO:0000259" key="8">
    <source>
        <dbReference type="PROSITE" id="PS51751"/>
    </source>
</evidence>
<evidence type="ECO:0000256" key="3">
    <source>
        <dbReference type="ARBA" id="ARBA00022692"/>
    </source>
</evidence>
<sequence length="170" mass="19970">MSKEQRDSRKTQLWKINLWKIWYAVNIPIITFLDSNAVLPPYLQYTKGLLDGYIDNFNDFLTANPPNWLKYMTIIEILFQLPVAIYCLYQLLNLSKSKTIKRTLFTVDRLSKCYAFNVITTTSFCIWYVWAYGYYPATMNTDHVSLSNPDKLALTMVYVPYVLIPALFFV</sequence>
<evidence type="ECO:0000256" key="5">
    <source>
        <dbReference type="ARBA" id="ARBA00022989"/>
    </source>
</evidence>
<dbReference type="PaxDb" id="284590-Q6CRN2"/>
<dbReference type="KEGG" id="kla:KLLA0_D07722g"/>
<feature type="transmembrane region" description="Helical" evidence="7">
    <location>
        <begin position="21"/>
        <end position="43"/>
    </location>
</feature>
<reference evidence="9 10" key="1">
    <citation type="journal article" date="2004" name="Nature">
        <title>Genome evolution in yeasts.</title>
        <authorList>
            <consortium name="Genolevures"/>
            <person name="Dujon B."/>
            <person name="Sherman D."/>
            <person name="Fischer G."/>
            <person name="Durrens P."/>
            <person name="Casaregola S."/>
            <person name="Lafontaine I."/>
            <person name="de Montigny J."/>
            <person name="Marck C."/>
            <person name="Neuveglise C."/>
            <person name="Talla E."/>
            <person name="Goffard N."/>
            <person name="Frangeul L."/>
            <person name="Aigle M."/>
            <person name="Anthouard V."/>
            <person name="Babour A."/>
            <person name="Barbe V."/>
            <person name="Barnay S."/>
            <person name="Blanchin S."/>
            <person name="Beckerich J.M."/>
            <person name="Beyne E."/>
            <person name="Bleykasten C."/>
            <person name="Boisrame A."/>
            <person name="Boyer J."/>
            <person name="Cattolico L."/>
            <person name="Confanioleri F."/>
            <person name="de Daruvar A."/>
            <person name="Despons L."/>
            <person name="Fabre E."/>
            <person name="Fairhead C."/>
            <person name="Ferry-Dumazet H."/>
            <person name="Groppi A."/>
            <person name="Hantraye F."/>
            <person name="Hennequin C."/>
            <person name="Jauniaux N."/>
            <person name="Joyet P."/>
            <person name="Kachouri R."/>
            <person name="Kerrest A."/>
            <person name="Koszul R."/>
            <person name="Lemaire M."/>
            <person name="Lesur I."/>
            <person name="Ma L."/>
            <person name="Muller H."/>
            <person name="Nicaud J.M."/>
            <person name="Nikolski M."/>
            <person name="Oztas S."/>
            <person name="Ozier-Kalogeropoulos O."/>
            <person name="Pellenz S."/>
            <person name="Potier S."/>
            <person name="Richard G.F."/>
            <person name="Straub M.L."/>
            <person name="Suleau A."/>
            <person name="Swennene D."/>
            <person name="Tekaia F."/>
            <person name="Wesolowski-Louvel M."/>
            <person name="Westhof E."/>
            <person name="Wirth B."/>
            <person name="Zeniou-Meyer M."/>
            <person name="Zivanovic I."/>
            <person name="Bolotin-Fukuhara M."/>
            <person name="Thierry A."/>
            <person name="Bouchier C."/>
            <person name="Caudron B."/>
            <person name="Scarpelli C."/>
            <person name="Gaillardin C."/>
            <person name="Weissenbach J."/>
            <person name="Wincker P."/>
            <person name="Souciet J.L."/>
        </authorList>
    </citation>
    <scope>NUCLEOTIDE SEQUENCE [LARGE SCALE GENOMIC DNA]</scope>
    <source>
        <strain evidence="10">ATCC 8585 / CBS 2359 / DSM 70799 / NBRC 1267 / NRRL Y-1140 / WM37</strain>
    </source>
</reference>
<comment type="similarity">
    <text evidence="2">Belongs to the TMEM97/sigma-2 receptor family.</text>
</comment>
<dbReference type="InterPro" id="IPR051987">
    <property type="entry name" value="Sigma-2_receptor-like"/>
</dbReference>
<keyword evidence="3 7" id="KW-0812">Transmembrane</keyword>
<protein>
    <recommendedName>
        <fullName evidence="7">Efficient mitochondria targeting-associated protein 19</fullName>
    </recommendedName>
</protein>
<keyword evidence="4 7" id="KW-0256">Endoplasmic reticulum</keyword>
<dbReference type="Proteomes" id="UP000000598">
    <property type="component" value="Chromosome D"/>
</dbReference>
<dbReference type="eggNOG" id="ENOG502S75H">
    <property type="taxonomic scope" value="Eukaryota"/>
</dbReference>
<evidence type="ECO:0000256" key="4">
    <source>
        <dbReference type="ARBA" id="ARBA00022824"/>
    </source>
</evidence>
<dbReference type="PANTHER" id="PTHR31204:SF1">
    <property type="entry name" value="SIGMA INTRACELLULAR RECEPTOR 2"/>
    <property type="match status" value="1"/>
</dbReference>
<dbReference type="GO" id="GO:0005789">
    <property type="term" value="C:endoplasmic reticulum membrane"/>
    <property type="evidence" value="ECO:0007669"/>
    <property type="project" value="UniProtKB-SubCell"/>
</dbReference>
<evidence type="ECO:0000256" key="6">
    <source>
        <dbReference type="ARBA" id="ARBA00023136"/>
    </source>
</evidence>
<feature type="transmembrane region" description="Helical" evidence="7">
    <location>
        <begin position="68"/>
        <end position="92"/>
    </location>
</feature>
<evidence type="ECO:0000256" key="2">
    <source>
        <dbReference type="ARBA" id="ARBA00009096"/>
    </source>
</evidence>
<dbReference type="PIRSF" id="PIRSF031032">
    <property type="entry name" value="TMP_97_prd"/>
    <property type="match status" value="1"/>
</dbReference>
<dbReference type="OMA" id="FIWIEIL"/>
<feature type="transmembrane region" description="Helical" evidence="7">
    <location>
        <begin position="113"/>
        <end position="132"/>
    </location>
</feature>
<keyword evidence="10" id="KW-1185">Reference proteome</keyword>
<dbReference type="PROSITE" id="PS51751">
    <property type="entry name" value="EXPERA"/>
    <property type="match status" value="1"/>
</dbReference>
<evidence type="ECO:0000313" key="9">
    <source>
        <dbReference type="EMBL" id="CAH00503.1"/>
    </source>
</evidence>
<dbReference type="Pfam" id="PF05241">
    <property type="entry name" value="EBP"/>
    <property type="match status" value="1"/>
</dbReference>
<gene>
    <name evidence="9" type="ORF">KLLA0_D07722g</name>
</gene>